<dbReference type="STRING" id="651662.SAMN04488069_1226"/>
<organism evidence="1 2">
    <name type="scientific">Hymenobacter psychrophilus</name>
    <dbReference type="NCBI Taxonomy" id="651662"/>
    <lineage>
        <taxon>Bacteria</taxon>
        <taxon>Pseudomonadati</taxon>
        <taxon>Bacteroidota</taxon>
        <taxon>Cytophagia</taxon>
        <taxon>Cytophagales</taxon>
        <taxon>Hymenobacteraceae</taxon>
        <taxon>Hymenobacter</taxon>
    </lineage>
</organism>
<dbReference type="EMBL" id="FNOV01000022">
    <property type="protein sequence ID" value="SDY96097.1"/>
    <property type="molecule type" value="Genomic_DNA"/>
</dbReference>
<protein>
    <submittedName>
        <fullName evidence="1">Uncharacterized protein</fullName>
    </submittedName>
</protein>
<name>A0A1H3P4Q6_9BACT</name>
<reference evidence="2" key="1">
    <citation type="submission" date="2016-10" db="EMBL/GenBank/DDBJ databases">
        <authorList>
            <person name="Varghese N."/>
            <person name="Submissions S."/>
        </authorList>
    </citation>
    <scope>NUCLEOTIDE SEQUENCE [LARGE SCALE GENOMIC DNA]</scope>
    <source>
        <strain evidence="2">CGMCC 1.8975</strain>
    </source>
</reference>
<accession>A0A1H3P4Q6</accession>
<dbReference type="OrthoDB" id="886543at2"/>
<gene>
    <name evidence="1" type="ORF">SAMN04488069_1226</name>
</gene>
<evidence type="ECO:0000313" key="2">
    <source>
        <dbReference type="Proteomes" id="UP000199249"/>
    </source>
</evidence>
<dbReference type="Proteomes" id="UP000199249">
    <property type="component" value="Unassembled WGS sequence"/>
</dbReference>
<proteinExistence type="predicted"/>
<dbReference type="RefSeq" id="WP_092743787.1">
    <property type="nucleotide sequence ID" value="NZ_FNOV01000022.1"/>
</dbReference>
<sequence>MHHLGMSYRTIKPREANPSTRTTGELLLVADLLNERVQDIMAIVLAQVQAGNYPPAGTD</sequence>
<dbReference type="AlphaFoldDB" id="A0A1H3P4Q6"/>
<keyword evidence="2" id="KW-1185">Reference proteome</keyword>
<evidence type="ECO:0000313" key="1">
    <source>
        <dbReference type="EMBL" id="SDY96097.1"/>
    </source>
</evidence>